<gene>
    <name evidence="1" type="ORF">H6F44_10305</name>
</gene>
<organism evidence="1 2">
    <name type="scientific">Pseudanabaena cinerea FACHB-1277</name>
    <dbReference type="NCBI Taxonomy" id="2949581"/>
    <lineage>
        <taxon>Bacteria</taxon>
        <taxon>Bacillati</taxon>
        <taxon>Cyanobacteriota</taxon>
        <taxon>Cyanophyceae</taxon>
        <taxon>Pseudanabaenales</taxon>
        <taxon>Pseudanabaenaceae</taxon>
        <taxon>Pseudanabaena</taxon>
        <taxon>Pseudanabaena cinerea</taxon>
    </lineage>
</organism>
<dbReference type="RefSeq" id="WP_190350872.1">
    <property type="nucleotide sequence ID" value="NZ_JACJPY010000027.1"/>
</dbReference>
<accession>A0A926UTP9</accession>
<name>A0A926UTP9_9CYAN</name>
<sequence>MISSWLYFWQKKKPDLNLRFTLNRECSAPKPDSAGTIYLQNPCHAMISDRKLNRRSHG</sequence>
<keyword evidence="2" id="KW-1185">Reference proteome</keyword>
<evidence type="ECO:0000313" key="2">
    <source>
        <dbReference type="Proteomes" id="UP000631421"/>
    </source>
</evidence>
<dbReference type="Proteomes" id="UP000631421">
    <property type="component" value="Unassembled WGS sequence"/>
</dbReference>
<protein>
    <submittedName>
        <fullName evidence="1">Uncharacterized protein</fullName>
    </submittedName>
</protein>
<evidence type="ECO:0000313" key="1">
    <source>
        <dbReference type="EMBL" id="MBD2150508.1"/>
    </source>
</evidence>
<dbReference type="EMBL" id="JACJPY010000027">
    <property type="protein sequence ID" value="MBD2150508.1"/>
    <property type="molecule type" value="Genomic_DNA"/>
</dbReference>
<proteinExistence type="predicted"/>
<comment type="caution">
    <text evidence="1">The sequence shown here is derived from an EMBL/GenBank/DDBJ whole genome shotgun (WGS) entry which is preliminary data.</text>
</comment>
<reference evidence="1" key="1">
    <citation type="journal article" date="2015" name="ISME J.">
        <title>Draft Genome Sequence of Streptomyces incarnatus NRRL8089, which Produces the Nucleoside Antibiotic Sinefungin.</title>
        <authorList>
            <person name="Oshima K."/>
            <person name="Hattori M."/>
            <person name="Shimizu H."/>
            <person name="Fukuda K."/>
            <person name="Nemoto M."/>
            <person name="Inagaki K."/>
            <person name="Tamura T."/>
        </authorList>
    </citation>
    <scope>NUCLEOTIDE SEQUENCE</scope>
    <source>
        <strain evidence="1">FACHB-1277</strain>
    </source>
</reference>
<dbReference type="AlphaFoldDB" id="A0A926UTP9"/>
<reference evidence="1" key="2">
    <citation type="submission" date="2020-08" db="EMBL/GenBank/DDBJ databases">
        <authorList>
            <person name="Chen M."/>
            <person name="Teng W."/>
            <person name="Zhao L."/>
            <person name="Hu C."/>
            <person name="Zhou Y."/>
            <person name="Han B."/>
            <person name="Song L."/>
            <person name="Shu W."/>
        </authorList>
    </citation>
    <scope>NUCLEOTIDE SEQUENCE</scope>
    <source>
        <strain evidence="1">FACHB-1277</strain>
    </source>
</reference>